<dbReference type="AlphaFoldDB" id="A0A0L9UD71"/>
<dbReference type="EMBL" id="CM003374">
    <property type="protein sequence ID" value="KOM40661.1"/>
    <property type="molecule type" value="Genomic_DNA"/>
</dbReference>
<evidence type="ECO:0000313" key="1">
    <source>
        <dbReference type="EMBL" id="KOM40661.1"/>
    </source>
</evidence>
<reference evidence="2" key="1">
    <citation type="journal article" date="2015" name="Proc. Natl. Acad. Sci. U.S.A.">
        <title>Genome sequencing of adzuki bean (Vigna angularis) provides insight into high starch and low fat accumulation and domestication.</title>
        <authorList>
            <person name="Yang K."/>
            <person name="Tian Z."/>
            <person name="Chen C."/>
            <person name="Luo L."/>
            <person name="Zhao B."/>
            <person name="Wang Z."/>
            <person name="Yu L."/>
            <person name="Li Y."/>
            <person name="Sun Y."/>
            <person name="Li W."/>
            <person name="Chen Y."/>
            <person name="Li Y."/>
            <person name="Zhang Y."/>
            <person name="Ai D."/>
            <person name="Zhao J."/>
            <person name="Shang C."/>
            <person name="Ma Y."/>
            <person name="Wu B."/>
            <person name="Wang M."/>
            <person name="Gao L."/>
            <person name="Sun D."/>
            <person name="Zhang P."/>
            <person name="Guo F."/>
            <person name="Wang W."/>
            <person name="Li Y."/>
            <person name="Wang J."/>
            <person name="Varshney R.K."/>
            <person name="Wang J."/>
            <person name="Ling H.Q."/>
            <person name="Wan P."/>
        </authorList>
    </citation>
    <scope>NUCLEOTIDE SEQUENCE</scope>
    <source>
        <strain evidence="2">cv. Jingnong 6</strain>
    </source>
</reference>
<dbReference type="Gramene" id="KOM40661">
    <property type="protein sequence ID" value="KOM40661"/>
    <property type="gene ID" value="LR48_Vigan04g085900"/>
</dbReference>
<accession>A0A0L9UD71</accession>
<sequence>MLIKNWGLILAAKPKYAPLVSYLPRQNPNPTMWIGRAKAKMENTTVDLKPHGEDLSSRVHQLPSCVKHDGPASVSHYFKPKHKASLTKVCHCRKHISEEGYSREPLSNFLTVTLVYAGTNGFVGAGAGVAGTGFEGACFAGALGAIAGD</sequence>
<name>A0A0L9UD71_PHAAN</name>
<dbReference type="Proteomes" id="UP000053144">
    <property type="component" value="Chromosome 4"/>
</dbReference>
<protein>
    <submittedName>
        <fullName evidence="1">Uncharacterized protein</fullName>
    </submittedName>
</protein>
<evidence type="ECO:0000313" key="2">
    <source>
        <dbReference type="Proteomes" id="UP000053144"/>
    </source>
</evidence>
<organism evidence="1 2">
    <name type="scientific">Phaseolus angularis</name>
    <name type="common">Azuki bean</name>
    <name type="synonym">Vigna angularis</name>
    <dbReference type="NCBI Taxonomy" id="3914"/>
    <lineage>
        <taxon>Eukaryota</taxon>
        <taxon>Viridiplantae</taxon>
        <taxon>Streptophyta</taxon>
        <taxon>Embryophyta</taxon>
        <taxon>Tracheophyta</taxon>
        <taxon>Spermatophyta</taxon>
        <taxon>Magnoliopsida</taxon>
        <taxon>eudicotyledons</taxon>
        <taxon>Gunneridae</taxon>
        <taxon>Pentapetalae</taxon>
        <taxon>rosids</taxon>
        <taxon>fabids</taxon>
        <taxon>Fabales</taxon>
        <taxon>Fabaceae</taxon>
        <taxon>Papilionoideae</taxon>
        <taxon>50 kb inversion clade</taxon>
        <taxon>NPAAA clade</taxon>
        <taxon>indigoferoid/millettioid clade</taxon>
        <taxon>Phaseoleae</taxon>
        <taxon>Vigna</taxon>
    </lineage>
</organism>
<dbReference type="Gene3D" id="2.40.128.680">
    <property type="match status" value="1"/>
</dbReference>
<gene>
    <name evidence="1" type="ORF">LR48_Vigan04g085900</name>
</gene>
<proteinExistence type="predicted"/>